<comment type="caution">
    <text evidence="2">The sequence shown here is derived from an EMBL/GenBank/DDBJ whole genome shotgun (WGS) entry which is preliminary data.</text>
</comment>
<evidence type="ECO:0000313" key="3">
    <source>
        <dbReference type="Proteomes" id="UP000566995"/>
    </source>
</evidence>
<reference evidence="2 3" key="1">
    <citation type="submission" date="2020-08" db="EMBL/GenBank/DDBJ databases">
        <title>Functional genomics of gut bacteria from endangered species of beetles.</title>
        <authorList>
            <person name="Carlos-Shanley C."/>
        </authorList>
    </citation>
    <scope>NUCLEOTIDE SEQUENCE [LARGE SCALE GENOMIC DNA]</scope>
    <source>
        <strain evidence="2 3">S00179</strain>
    </source>
</reference>
<feature type="compositionally biased region" description="Basic and acidic residues" evidence="1">
    <location>
        <begin position="120"/>
        <end position="130"/>
    </location>
</feature>
<gene>
    <name evidence="2" type="ORF">HNP46_000325</name>
</gene>
<organism evidence="2 3">
    <name type="scientific">Pseudomonas nitroreducens</name>
    <dbReference type="NCBI Taxonomy" id="46680"/>
    <lineage>
        <taxon>Bacteria</taxon>
        <taxon>Pseudomonadati</taxon>
        <taxon>Pseudomonadota</taxon>
        <taxon>Gammaproteobacteria</taxon>
        <taxon>Pseudomonadales</taxon>
        <taxon>Pseudomonadaceae</taxon>
        <taxon>Pseudomonas</taxon>
    </lineage>
</organism>
<dbReference type="Proteomes" id="UP000566995">
    <property type="component" value="Unassembled WGS sequence"/>
</dbReference>
<evidence type="ECO:0000313" key="2">
    <source>
        <dbReference type="EMBL" id="MBB4861514.1"/>
    </source>
</evidence>
<proteinExistence type="predicted"/>
<dbReference type="AlphaFoldDB" id="A0A7W7NZE4"/>
<protein>
    <submittedName>
        <fullName evidence="2">Uncharacterized protein</fullName>
    </submittedName>
</protein>
<sequence length="140" mass="15959">MLPDGVKIQQLPAWGHPFTRDDGWDALDIIGSNQEGIEQVIRAAEKKFWRHWMTLKPIGSSQHIRMYKPTGAHAPWADEYAELGVDSKAYAERTRHRIEEIGIVWVICSECGGKLYEDDARPGEKTDRAGRCRPNCENPE</sequence>
<accession>A0A7W7NZE4</accession>
<feature type="region of interest" description="Disordered" evidence="1">
    <location>
        <begin position="120"/>
        <end position="140"/>
    </location>
</feature>
<evidence type="ECO:0000256" key="1">
    <source>
        <dbReference type="SAM" id="MobiDB-lite"/>
    </source>
</evidence>
<dbReference type="RefSeq" id="WP_184585774.1">
    <property type="nucleotide sequence ID" value="NZ_JACHLI010000001.1"/>
</dbReference>
<name>A0A7W7NZE4_PSENT</name>
<dbReference type="EMBL" id="JACHLI010000001">
    <property type="protein sequence ID" value="MBB4861514.1"/>
    <property type="molecule type" value="Genomic_DNA"/>
</dbReference>